<sequence length="188" mass="21052">MRMNTIYVVLGLLANAAVYGAPLDMNLGNSLGVTNLDAATERHNETMRSVSHIQMRRSVSVQAVSIKFADIHAALPDTWPPTPKRVETVITGLLKEWLHKHDRPTAIKLVFENVLQSNFEKPYSFLIGKEVWPEKCQGAPMCEGSLLRGNTWLIEKAGEELYTSTTRNLLPPYYNHNDNGGDVGRLHI</sequence>
<comment type="caution">
    <text evidence="1">The sequence shown here is derived from an EMBL/GenBank/DDBJ whole genome shotgun (WGS) entry which is preliminary data.</text>
</comment>
<protein>
    <submittedName>
        <fullName evidence="1">Uncharacterized protein</fullName>
    </submittedName>
</protein>
<evidence type="ECO:0000313" key="1">
    <source>
        <dbReference type="EMBL" id="KAJ3806202.1"/>
    </source>
</evidence>
<proteinExistence type="predicted"/>
<dbReference type="Proteomes" id="UP001163835">
    <property type="component" value="Unassembled WGS sequence"/>
</dbReference>
<accession>A0ACC1TNB1</accession>
<keyword evidence="2" id="KW-1185">Reference proteome</keyword>
<organism evidence="1 2">
    <name type="scientific">Lentinula aff. lateritia</name>
    <dbReference type="NCBI Taxonomy" id="2804960"/>
    <lineage>
        <taxon>Eukaryota</taxon>
        <taxon>Fungi</taxon>
        <taxon>Dikarya</taxon>
        <taxon>Basidiomycota</taxon>
        <taxon>Agaricomycotina</taxon>
        <taxon>Agaricomycetes</taxon>
        <taxon>Agaricomycetidae</taxon>
        <taxon>Agaricales</taxon>
        <taxon>Marasmiineae</taxon>
        <taxon>Omphalotaceae</taxon>
        <taxon>Lentinula</taxon>
    </lineage>
</organism>
<gene>
    <name evidence="1" type="ORF">F5876DRAFT_69150</name>
</gene>
<name>A0ACC1TNB1_9AGAR</name>
<reference evidence="1" key="1">
    <citation type="submission" date="2022-09" db="EMBL/GenBank/DDBJ databases">
        <title>A Global Phylogenomic Analysis of the Shiitake Genus Lentinula.</title>
        <authorList>
            <consortium name="DOE Joint Genome Institute"/>
            <person name="Sierra-Patev S."/>
            <person name="Min B."/>
            <person name="Naranjo-Ortiz M."/>
            <person name="Looney B."/>
            <person name="Konkel Z."/>
            <person name="Slot J.C."/>
            <person name="Sakamoto Y."/>
            <person name="Steenwyk J.L."/>
            <person name="Rokas A."/>
            <person name="Carro J."/>
            <person name="Camarero S."/>
            <person name="Ferreira P."/>
            <person name="Molpeceres G."/>
            <person name="Ruiz-Duenas F.J."/>
            <person name="Serrano A."/>
            <person name="Henrissat B."/>
            <person name="Drula E."/>
            <person name="Hughes K.W."/>
            <person name="Mata J.L."/>
            <person name="Ishikawa N.K."/>
            <person name="Vargas-Isla R."/>
            <person name="Ushijima S."/>
            <person name="Smith C.A."/>
            <person name="Ahrendt S."/>
            <person name="Andreopoulos W."/>
            <person name="He G."/>
            <person name="Labutti K."/>
            <person name="Lipzen A."/>
            <person name="Ng V."/>
            <person name="Riley R."/>
            <person name="Sandor L."/>
            <person name="Barry K."/>
            <person name="Martinez A.T."/>
            <person name="Xiao Y."/>
            <person name="Gibbons J.G."/>
            <person name="Terashima K."/>
            <person name="Grigoriev I.V."/>
            <person name="Hibbett D.S."/>
        </authorList>
    </citation>
    <scope>NUCLEOTIDE SEQUENCE</scope>
    <source>
        <strain evidence="1">TMI1499</strain>
    </source>
</reference>
<evidence type="ECO:0000313" key="2">
    <source>
        <dbReference type="Proteomes" id="UP001163835"/>
    </source>
</evidence>
<dbReference type="EMBL" id="MU795459">
    <property type="protein sequence ID" value="KAJ3806202.1"/>
    <property type="molecule type" value="Genomic_DNA"/>
</dbReference>